<evidence type="ECO:0000313" key="2">
    <source>
        <dbReference type="Proteomes" id="UP000185207"/>
    </source>
</evidence>
<accession>A0A1N6DUZ1</accession>
<dbReference type="OrthoDB" id="1241786at2"/>
<gene>
    <name evidence="1" type="ORF">SAMN05444409_0069</name>
</gene>
<sequence length="254" mass="29648">MRLLSFILILTSILTFSQKKIGFDSLQLRDIQEVLGDDYGNIYIYKKKDFSLTKYDSVGTQLGKLLMTFPYKIQSVTNPLNIVMFSENAQEIKFLDQNLNEIQKINLSSTFGFIKAVYAEDLQFAWLIDDSNKTLFQYNFRSNSVINSFPFNINLQSLQDFIVYNNKIYILKENILEVYNTRATLLYSATIINARKLRRNNDDILIFENQSVKKFDGKNLIEIFQNPNAKIVDKNNAGFLALIKDKLYLYRQNK</sequence>
<dbReference type="STRING" id="1416779.SAMN05444409_0069"/>
<dbReference type="AlphaFoldDB" id="A0A1N6DUZ1"/>
<evidence type="ECO:0000313" key="1">
    <source>
        <dbReference type="EMBL" id="SIN74570.1"/>
    </source>
</evidence>
<reference evidence="2" key="1">
    <citation type="submission" date="2016-11" db="EMBL/GenBank/DDBJ databases">
        <authorList>
            <person name="Varghese N."/>
            <person name="Submissions S."/>
        </authorList>
    </citation>
    <scope>NUCLEOTIDE SEQUENCE [LARGE SCALE GENOMIC DNA]</scope>
    <source>
        <strain evidence="2">DSM 27623</strain>
    </source>
</reference>
<proteinExistence type="predicted"/>
<organism evidence="1 2">
    <name type="scientific">Epilithonimonas zeae</name>
    <dbReference type="NCBI Taxonomy" id="1416779"/>
    <lineage>
        <taxon>Bacteria</taxon>
        <taxon>Pseudomonadati</taxon>
        <taxon>Bacteroidota</taxon>
        <taxon>Flavobacteriia</taxon>
        <taxon>Flavobacteriales</taxon>
        <taxon>Weeksellaceae</taxon>
        <taxon>Chryseobacterium group</taxon>
        <taxon>Epilithonimonas</taxon>
    </lineage>
</organism>
<name>A0A1N6DUZ1_9FLAO</name>
<protein>
    <submittedName>
        <fullName evidence="1">Uncharacterized protein</fullName>
    </submittedName>
</protein>
<dbReference type="EMBL" id="FSRK01000001">
    <property type="protein sequence ID" value="SIN74570.1"/>
    <property type="molecule type" value="Genomic_DNA"/>
</dbReference>
<dbReference type="RefSeq" id="WP_074232951.1">
    <property type="nucleotide sequence ID" value="NZ_FSRK01000001.1"/>
</dbReference>
<keyword evidence="2" id="KW-1185">Reference proteome</keyword>
<dbReference type="Proteomes" id="UP000185207">
    <property type="component" value="Unassembled WGS sequence"/>
</dbReference>